<feature type="compositionally biased region" description="Basic and acidic residues" evidence="1">
    <location>
        <begin position="381"/>
        <end position="392"/>
    </location>
</feature>
<evidence type="ECO:0000313" key="2">
    <source>
        <dbReference type="EMBL" id="TKS93179.1"/>
    </source>
</evidence>
<feature type="compositionally biased region" description="Basic and acidic residues" evidence="1">
    <location>
        <begin position="239"/>
        <end position="248"/>
    </location>
</feature>
<dbReference type="AlphaFoldDB" id="A0A4U5VX11"/>
<feature type="compositionally biased region" description="Low complexity" evidence="1">
    <location>
        <begin position="225"/>
        <end position="238"/>
    </location>
</feature>
<accession>A0A4U5VX11</accession>
<feature type="compositionally biased region" description="Polar residues" evidence="1">
    <location>
        <begin position="143"/>
        <end position="152"/>
    </location>
</feature>
<dbReference type="Proteomes" id="UP000298787">
    <property type="component" value="Chromosome 24"/>
</dbReference>
<feature type="region of interest" description="Disordered" evidence="1">
    <location>
        <begin position="138"/>
        <end position="248"/>
    </location>
</feature>
<feature type="region of interest" description="Disordered" evidence="1">
    <location>
        <begin position="374"/>
        <end position="434"/>
    </location>
</feature>
<feature type="compositionally biased region" description="Polar residues" evidence="1">
    <location>
        <begin position="166"/>
        <end position="191"/>
    </location>
</feature>
<sequence>MSLQVCHCGWAKVTTYHGLRTHQGKMGCTPRGVKVEESQQLYTWGKPGFTSDLVQDAAIKTDTTGLSIQVCHCGWSKLTTYHGLRTHQGMMGCTLKGTRIREKEQYDWKNQYEEVDQWKYQPPKRAIVKKEMADSRVMAENRSIGSRTNSATIKEEPESPSAIPQRPSQRTSNQTSGRQVQELSTGVQVNRSVGEYPVIPPQVTAAQPKKKDHKNQTVSQSVPDSTSTNTQANSAAAQTEKKEDPKLHEAAWSDFSAGIKVKRLNMECPTTYPATVVRPKEKHREEHTLLQNVPVLPSTNSEEVVKIKEEPKSPFATPQHSLQRATNSKASNQLQEFGPGVQVKELAQIISAITTQERAARLKGKESEVALIALATTDQETPDHPKEKDKQDQNLSQVKDLARMFAAFPTQDTTVRPKRKNREERKLSQVVDPL</sequence>
<dbReference type="STRING" id="240159.A0A4U5VX11"/>
<dbReference type="EMBL" id="CM014101">
    <property type="protein sequence ID" value="TKS93179.1"/>
    <property type="molecule type" value="Genomic_DNA"/>
</dbReference>
<keyword evidence="3" id="KW-1185">Reference proteome</keyword>
<proteinExistence type="predicted"/>
<feature type="compositionally biased region" description="Polar residues" evidence="1">
    <location>
        <begin position="316"/>
        <end position="328"/>
    </location>
</feature>
<feature type="region of interest" description="Disordered" evidence="1">
    <location>
        <begin position="309"/>
        <end position="328"/>
    </location>
</feature>
<name>A0A4U5VX11_COLLU</name>
<evidence type="ECO:0000256" key="1">
    <source>
        <dbReference type="SAM" id="MobiDB-lite"/>
    </source>
</evidence>
<reference evidence="2 3" key="1">
    <citation type="submission" date="2019-01" db="EMBL/GenBank/DDBJ databases">
        <title>Genome Assembly of Collichthys lucidus.</title>
        <authorList>
            <person name="Cai M."/>
            <person name="Xiao S."/>
        </authorList>
    </citation>
    <scope>NUCLEOTIDE SEQUENCE [LARGE SCALE GENOMIC DNA]</scope>
    <source>
        <strain evidence="2">JT15FE1705JMU</strain>
        <tissue evidence="2">Muscle</tissue>
    </source>
</reference>
<protein>
    <submittedName>
        <fullName evidence="2">Uncharacterized protein</fullName>
    </submittedName>
</protein>
<gene>
    <name evidence="2" type="ORF">D9C73_026834</name>
</gene>
<organism evidence="2 3">
    <name type="scientific">Collichthys lucidus</name>
    <name type="common">Big head croaker</name>
    <name type="synonym">Sciaena lucida</name>
    <dbReference type="NCBI Taxonomy" id="240159"/>
    <lineage>
        <taxon>Eukaryota</taxon>
        <taxon>Metazoa</taxon>
        <taxon>Chordata</taxon>
        <taxon>Craniata</taxon>
        <taxon>Vertebrata</taxon>
        <taxon>Euteleostomi</taxon>
        <taxon>Actinopterygii</taxon>
        <taxon>Neopterygii</taxon>
        <taxon>Teleostei</taxon>
        <taxon>Neoteleostei</taxon>
        <taxon>Acanthomorphata</taxon>
        <taxon>Eupercaria</taxon>
        <taxon>Sciaenidae</taxon>
        <taxon>Collichthys</taxon>
    </lineage>
</organism>
<evidence type="ECO:0000313" key="3">
    <source>
        <dbReference type="Proteomes" id="UP000298787"/>
    </source>
</evidence>